<evidence type="ECO:0000256" key="1">
    <source>
        <dbReference type="ARBA" id="ARBA00022988"/>
    </source>
</evidence>
<evidence type="ECO:0008006" key="6">
    <source>
        <dbReference type="Google" id="ProtNLM"/>
    </source>
</evidence>
<sequence length="233" mass="26186">MGGKGGIKWLVKRKIPMEWYTWQLVDSLYPTGGFAHSLGLESAVQEKIVTNSTTLRQFVVTALNQTANLLLPFLYEAHKECTLENYKRLDALVHAMCTNHVARRASIAQGCALLRVAIQTYGFPLLRDIKKSRPIGHHVVLLGIVCGCLQLDSLVAQRMLLFYTMRDILSAATRLNLVGPMESAKLQMQLAPVAESILQSRKDRLVDDAYQSAPYLDLVQGRHDQLYTRIFNS</sequence>
<name>A0A1V9ZWS8_9STRA</name>
<protein>
    <recommendedName>
        <fullName evidence="6">Urease accessory protein UreF</fullName>
    </recommendedName>
</protein>
<dbReference type="InterPro" id="IPR002639">
    <property type="entry name" value="UreF"/>
</dbReference>
<accession>A0A1V9ZWS8</accession>
<evidence type="ECO:0000313" key="5">
    <source>
        <dbReference type="Proteomes" id="UP000243217"/>
    </source>
</evidence>
<dbReference type="Gene3D" id="1.10.4190.10">
    <property type="entry name" value="Urease accessory protein UreF"/>
    <property type="match status" value="1"/>
</dbReference>
<keyword evidence="2" id="KW-0143">Chaperone</keyword>
<dbReference type="OrthoDB" id="2550922at2759"/>
<reference evidence="4 5" key="1">
    <citation type="journal article" date="2014" name="Genome Biol. Evol.">
        <title>The secreted proteins of Achlya hypogyna and Thraustotheca clavata identify the ancestral oomycete secretome and reveal gene acquisitions by horizontal gene transfer.</title>
        <authorList>
            <person name="Misner I."/>
            <person name="Blouin N."/>
            <person name="Leonard G."/>
            <person name="Richards T.A."/>
            <person name="Lane C.E."/>
        </authorList>
    </citation>
    <scope>NUCLEOTIDE SEQUENCE [LARGE SCALE GENOMIC DNA]</scope>
    <source>
        <strain evidence="4 5">ATCC 34112</strain>
    </source>
</reference>
<dbReference type="STRING" id="74557.A0A1V9ZWS8"/>
<comment type="similarity">
    <text evidence="3">Belongs to the UreF family.</text>
</comment>
<dbReference type="EMBL" id="JNBS01001125">
    <property type="protein sequence ID" value="OQS02464.1"/>
    <property type="molecule type" value="Genomic_DNA"/>
</dbReference>
<dbReference type="InterPro" id="IPR038277">
    <property type="entry name" value="UreF_sf"/>
</dbReference>
<dbReference type="AlphaFoldDB" id="A0A1V9ZWS8"/>
<evidence type="ECO:0000313" key="4">
    <source>
        <dbReference type="EMBL" id="OQS02464.1"/>
    </source>
</evidence>
<gene>
    <name evidence="4" type="ORF">THRCLA_05167</name>
</gene>
<comment type="caution">
    <text evidence="4">The sequence shown here is derived from an EMBL/GenBank/DDBJ whole genome shotgun (WGS) entry which is preliminary data.</text>
</comment>
<keyword evidence="1" id="KW-0996">Nickel insertion</keyword>
<evidence type="ECO:0000256" key="2">
    <source>
        <dbReference type="ARBA" id="ARBA00023186"/>
    </source>
</evidence>
<dbReference type="Proteomes" id="UP000243217">
    <property type="component" value="Unassembled WGS sequence"/>
</dbReference>
<dbReference type="HAMAP" id="MF_01385">
    <property type="entry name" value="UreF"/>
    <property type="match status" value="1"/>
</dbReference>
<dbReference type="PANTHER" id="PTHR33620:SF1">
    <property type="entry name" value="UREASE ACCESSORY PROTEIN F"/>
    <property type="match status" value="1"/>
</dbReference>
<proteinExistence type="inferred from homology"/>
<dbReference type="PIRSF" id="PIRSF009467">
    <property type="entry name" value="Ureas_acces_UreF"/>
    <property type="match status" value="1"/>
</dbReference>
<keyword evidence="5" id="KW-1185">Reference proteome</keyword>
<dbReference type="GO" id="GO:0016151">
    <property type="term" value="F:nickel cation binding"/>
    <property type="evidence" value="ECO:0007669"/>
    <property type="project" value="InterPro"/>
</dbReference>
<organism evidence="4 5">
    <name type="scientific">Thraustotheca clavata</name>
    <dbReference type="NCBI Taxonomy" id="74557"/>
    <lineage>
        <taxon>Eukaryota</taxon>
        <taxon>Sar</taxon>
        <taxon>Stramenopiles</taxon>
        <taxon>Oomycota</taxon>
        <taxon>Saprolegniomycetes</taxon>
        <taxon>Saprolegniales</taxon>
        <taxon>Achlyaceae</taxon>
        <taxon>Thraustotheca</taxon>
    </lineage>
</organism>
<dbReference type="Pfam" id="PF01730">
    <property type="entry name" value="UreF"/>
    <property type="match status" value="1"/>
</dbReference>
<evidence type="ECO:0000256" key="3">
    <source>
        <dbReference type="ARBA" id="ARBA00046339"/>
    </source>
</evidence>
<dbReference type="PANTHER" id="PTHR33620">
    <property type="entry name" value="UREASE ACCESSORY PROTEIN F"/>
    <property type="match status" value="1"/>
</dbReference>